<protein>
    <recommendedName>
        <fullName evidence="5 8">Riboflavin synthase</fullName>
        <ecNumber evidence="4 8">2.5.1.9</ecNumber>
    </recommendedName>
</protein>
<comment type="catalytic activity">
    <reaction evidence="1">
        <text>2 6,7-dimethyl-8-(1-D-ribityl)lumazine + H(+) = 5-amino-6-(D-ribitylamino)uracil + riboflavin</text>
        <dbReference type="Rhea" id="RHEA:20772"/>
        <dbReference type="ChEBI" id="CHEBI:15378"/>
        <dbReference type="ChEBI" id="CHEBI:15934"/>
        <dbReference type="ChEBI" id="CHEBI:57986"/>
        <dbReference type="ChEBI" id="CHEBI:58201"/>
        <dbReference type="EC" id="2.5.1.9"/>
    </reaction>
</comment>
<evidence type="ECO:0000256" key="3">
    <source>
        <dbReference type="ARBA" id="ARBA00007424"/>
    </source>
</evidence>
<comment type="similarity">
    <text evidence="3">Belongs to the DMRL synthase family.</text>
</comment>
<dbReference type="NCBIfam" id="TIGR01506">
    <property type="entry name" value="ribC_arch"/>
    <property type="match status" value="1"/>
</dbReference>
<dbReference type="GO" id="GO:0009349">
    <property type="term" value="C:riboflavin synthase complex"/>
    <property type="evidence" value="ECO:0007669"/>
    <property type="project" value="InterPro"/>
</dbReference>
<evidence type="ECO:0000313" key="9">
    <source>
        <dbReference type="EMBL" id="ADL18558.1"/>
    </source>
</evidence>
<dbReference type="Gene3D" id="3.40.50.960">
    <property type="entry name" value="Lumazine/riboflavin synthase"/>
    <property type="match status" value="1"/>
</dbReference>
<evidence type="ECO:0000256" key="5">
    <source>
        <dbReference type="ARBA" id="ARBA00013950"/>
    </source>
</evidence>
<dbReference type="GO" id="GO:0009231">
    <property type="term" value="P:riboflavin biosynthetic process"/>
    <property type="evidence" value="ECO:0007669"/>
    <property type="project" value="UniProtKB-UniPathway"/>
</dbReference>
<dbReference type="InterPro" id="IPR002180">
    <property type="entry name" value="LS/RS"/>
</dbReference>
<keyword evidence="10" id="KW-1185">Reference proteome</keyword>
<evidence type="ECO:0000313" key="10">
    <source>
        <dbReference type="Proteomes" id="UP000000346"/>
    </source>
</evidence>
<evidence type="ECO:0000256" key="1">
    <source>
        <dbReference type="ARBA" id="ARBA00000968"/>
    </source>
</evidence>
<dbReference type="UniPathway" id="UPA00275">
    <property type="reaction ID" value="UER00405"/>
</dbReference>
<dbReference type="CDD" id="cd09210">
    <property type="entry name" value="Riboflavin_synthase_archaeal"/>
    <property type="match status" value="1"/>
</dbReference>
<evidence type="ECO:0000256" key="7">
    <source>
        <dbReference type="ARBA" id="ARBA00022679"/>
    </source>
</evidence>
<dbReference type="GO" id="GO:0004746">
    <property type="term" value="F:riboflavin synthase activity"/>
    <property type="evidence" value="ECO:0007669"/>
    <property type="project" value="UniProtKB-UniRule"/>
</dbReference>
<dbReference type="InParanoid" id="D9PZS0"/>
<dbReference type="Proteomes" id="UP000000346">
    <property type="component" value="Chromosome"/>
</dbReference>
<evidence type="ECO:0000256" key="6">
    <source>
        <dbReference type="ARBA" id="ARBA00022619"/>
    </source>
</evidence>
<dbReference type="AlphaFoldDB" id="D9PZS0"/>
<evidence type="ECO:0000256" key="4">
    <source>
        <dbReference type="ARBA" id="ARBA00012827"/>
    </source>
</evidence>
<keyword evidence="7" id="KW-0808">Transferase</keyword>
<dbReference type="InterPro" id="IPR036467">
    <property type="entry name" value="LS/RS_sf"/>
</dbReference>
<dbReference type="EC" id="2.5.1.9" evidence="4 8"/>
<accession>D9PZS0</accession>
<name>D9PZS0_ACIS3</name>
<dbReference type="eggNOG" id="arCOG01322">
    <property type="taxonomic scope" value="Archaea"/>
</dbReference>
<reference evidence="9 10" key="1">
    <citation type="journal article" date="2010" name="Appl. Environ. Microbiol.">
        <title>The genome sequence of the crenarchaeon Acidilobus saccharovorans supports a new order, Acidilobales, and suggests an important ecological role in terrestrial acidic hot springs.</title>
        <authorList>
            <person name="Mardanov A.V."/>
            <person name="Svetlitchnyi V.A."/>
            <person name="Beletsky A.V."/>
            <person name="Prokofeva M.I."/>
            <person name="Bonch-Osmolovskaya E.A."/>
            <person name="Ravin N.V."/>
            <person name="Skryabin K.G."/>
        </authorList>
    </citation>
    <scope>NUCLEOTIDE SEQUENCE [LARGE SCALE GENOMIC DNA]</scope>
    <source>
        <strain evidence="10">DSM 16705 / JCM 18335 / VKM B-2471 / 345-15</strain>
    </source>
</reference>
<dbReference type="SUPFAM" id="SSF52121">
    <property type="entry name" value="Lumazine synthase"/>
    <property type="match status" value="1"/>
</dbReference>
<comment type="pathway">
    <text evidence="2">Cofactor biosynthesis; riboflavin biosynthesis; riboflavin from 2-hydroxy-3-oxobutyl phosphate and 5-amino-6-(D-ribitylamino)uracil: step 2/2.</text>
</comment>
<dbReference type="HOGENOM" id="CLU_1682776_0_0_2"/>
<dbReference type="Pfam" id="PF00885">
    <property type="entry name" value="DMRL_synthase"/>
    <property type="match status" value="1"/>
</dbReference>
<gene>
    <name evidence="9" type="ordered locus">ASAC_0150</name>
</gene>
<dbReference type="STRING" id="666510.ASAC_0150"/>
<keyword evidence="6" id="KW-0686">Riboflavin biosynthesis</keyword>
<dbReference type="FunCoup" id="D9PZS0">
    <property type="interactions" value="51"/>
</dbReference>
<sequence length="148" mass="16130">MIDTTFSRVDMGSVAEEVLREELPDYRVVRYTVPGIKDLPGAARRLIDMGCDGIITLGWVGASQVDKYSYIAMSVGLVMLSVLTGKVIVDVTVHEDESQDPRELKEIAINRARAHAENLVKLLTGGLDALRPWAGQGVRQGRPSVGPL</sequence>
<evidence type="ECO:0000256" key="2">
    <source>
        <dbReference type="ARBA" id="ARBA00004887"/>
    </source>
</evidence>
<organism evidence="9 10">
    <name type="scientific">Acidilobus saccharovorans (strain DSM 16705 / JCM 18335 / VKM B-2471 / 345-15)</name>
    <dbReference type="NCBI Taxonomy" id="666510"/>
    <lineage>
        <taxon>Archaea</taxon>
        <taxon>Thermoproteota</taxon>
        <taxon>Thermoprotei</taxon>
        <taxon>Acidilobales</taxon>
        <taxon>Acidilobaceae</taxon>
        <taxon>Acidilobus</taxon>
    </lineage>
</organism>
<evidence type="ECO:0000256" key="8">
    <source>
        <dbReference type="NCBIfam" id="TIGR01506"/>
    </source>
</evidence>
<proteinExistence type="inferred from homology"/>
<dbReference type="KEGG" id="asc:ASAC_0150"/>
<dbReference type="EMBL" id="CP001742">
    <property type="protein sequence ID" value="ADL18558.1"/>
    <property type="molecule type" value="Genomic_DNA"/>
</dbReference>
<dbReference type="InterPro" id="IPR006399">
    <property type="entry name" value="Ribfl_synth_arc"/>
</dbReference>